<feature type="region of interest" description="Disordered" evidence="2">
    <location>
        <begin position="860"/>
        <end position="879"/>
    </location>
</feature>
<feature type="compositionally biased region" description="Polar residues" evidence="2">
    <location>
        <begin position="377"/>
        <end position="395"/>
    </location>
</feature>
<keyword evidence="1" id="KW-0175">Coiled coil</keyword>
<feature type="region of interest" description="Disordered" evidence="2">
    <location>
        <begin position="1"/>
        <end position="171"/>
    </location>
</feature>
<reference evidence="3" key="1">
    <citation type="submission" date="2022-07" db="EMBL/GenBank/DDBJ databases">
        <title>Draft genome sequence of Zalerion maritima ATCC 34329, a (micro)plastics degrading marine fungus.</title>
        <authorList>
            <person name="Paco A."/>
            <person name="Goncalves M.F.M."/>
            <person name="Rocha-Santos T.A.P."/>
            <person name="Alves A."/>
        </authorList>
    </citation>
    <scope>NUCLEOTIDE SEQUENCE</scope>
    <source>
        <strain evidence="3">ATCC 34329</strain>
    </source>
</reference>
<dbReference type="InterPro" id="IPR018554">
    <property type="entry name" value="FRQ"/>
</dbReference>
<feature type="compositionally biased region" description="Acidic residues" evidence="2">
    <location>
        <begin position="1051"/>
        <end position="1064"/>
    </location>
</feature>
<dbReference type="GO" id="GO:0006355">
    <property type="term" value="P:regulation of DNA-templated transcription"/>
    <property type="evidence" value="ECO:0007669"/>
    <property type="project" value="InterPro"/>
</dbReference>
<evidence type="ECO:0000256" key="1">
    <source>
        <dbReference type="SAM" id="Coils"/>
    </source>
</evidence>
<feature type="region of interest" description="Disordered" evidence="2">
    <location>
        <begin position="356"/>
        <end position="492"/>
    </location>
</feature>
<name>A0AAD5RI20_9PEZI</name>
<feature type="region of interest" description="Disordered" evidence="2">
    <location>
        <begin position="974"/>
        <end position="1064"/>
    </location>
</feature>
<dbReference type="InterPro" id="IPR036388">
    <property type="entry name" value="WH-like_DNA-bd_sf"/>
</dbReference>
<feature type="compositionally biased region" description="Acidic residues" evidence="2">
    <location>
        <begin position="940"/>
        <end position="950"/>
    </location>
</feature>
<keyword evidence="4" id="KW-1185">Reference proteome</keyword>
<feature type="compositionally biased region" description="Low complexity" evidence="2">
    <location>
        <begin position="455"/>
        <end position="465"/>
    </location>
</feature>
<dbReference type="Gene3D" id="1.10.10.10">
    <property type="entry name" value="Winged helix-like DNA-binding domain superfamily/Winged helix DNA-binding domain"/>
    <property type="match status" value="1"/>
</dbReference>
<evidence type="ECO:0000256" key="2">
    <source>
        <dbReference type="SAM" id="MobiDB-lite"/>
    </source>
</evidence>
<feature type="region of interest" description="Disordered" evidence="2">
    <location>
        <begin position="804"/>
        <end position="827"/>
    </location>
</feature>
<feature type="region of interest" description="Disordered" evidence="2">
    <location>
        <begin position="570"/>
        <end position="630"/>
    </location>
</feature>
<feature type="compositionally biased region" description="Gly residues" evidence="2">
    <location>
        <begin position="435"/>
        <end position="454"/>
    </location>
</feature>
<feature type="coiled-coil region" evidence="1">
    <location>
        <begin position="182"/>
        <end position="216"/>
    </location>
</feature>
<feature type="compositionally biased region" description="Basic and acidic residues" evidence="2">
    <location>
        <begin position="471"/>
        <end position="487"/>
    </location>
</feature>
<organism evidence="3 4">
    <name type="scientific">Zalerion maritima</name>
    <dbReference type="NCBI Taxonomy" id="339359"/>
    <lineage>
        <taxon>Eukaryota</taxon>
        <taxon>Fungi</taxon>
        <taxon>Dikarya</taxon>
        <taxon>Ascomycota</taxon>
        <taxon>Pezizomycotina</taxon>
        <taxon>Sordariomycetes</taxon>
        <taxon>Lulworthiomycetidae</taxon>
        <taxon>Lulworthiales</taxon>
        <taxon>Lulworthiaceae</taxon>
        <taxon>Zalerion</taxon>
    </lineage>
</organism>
<accession>A0AAD5RI20</accession>
<dbReference type="GO" id="GO:0005737">
    <property type="term" value="C:cytoplasm"/>
    <property type="evidence" value="ECO:0007669"/>
    <property type="project" value="InterPro"/>
</dbReference>
<dbReference type="Proteomes" id="UP001201980">
    <property type="component" value="Unassembled WGS sequence"/>
</dbReference>
<feature type="compositionally biased region" description="Polar residues" evidence="2">
    <location>
        <begin position="577"/>
        <end position="592"/>
    </location>
</feature>
<feature type="compositionally biased region" description="Low complexity" evidence="2">
    <location>
        <begin position="76"/>
        <end position="92"/>
    </location>
</feature>
<feature type="region of interest" description="Disordered" evidence="2">
    <location>
        <begin position="920"/>
        <end position="950"/>
    </location>
</feature>
<proteinExistence type="predicted"/>
<feature type="compositionally biased region" description="Low complexity" evidence="2">
    <location>
        <begin position="1"/>
        <end position="11"/>
    </location>
</feature>
<sequence length="1064" mass="114429">MPDQQHSSQGTQPPPSGPLSLHPQLRSISNQIPHHQPAVGPLTSSGVNAKAAPPSLQNHPAQYAAPQNSPRRNSRRVPAPSAAVASSSKAVPNAGKTSLSRRHSSNESAETEPSDPIKWFDRSNENPAQSFGPRGMDVDPPFFQRESDSSNGEFSKDVSSNYPYPSQLFPPNLKTAVTTSSAEDYRSVIDDLTIEIKRLKEELRKHKQNVPDALKKDALFEVRVHGLNNRKKRELENTLREFAISAGGSPGGQTGRPTMNASSGTGSKHTSSTGKSRIPADSAYASMSNAGNSTGLTQHTASSSSLLLSGQARTAEQKVQSYLDSVPEGLLPRYMVMTEKEKKKLVVKRLEQIFTGKRRGRNHGGGTPAPLRPSLPNEPSQAYSTISPPNAPTSETTREAKMVHENGGNQRRGLFRDNSSVSTSACDQTESRGGNTSGSGGNASGAGNGSGNGSGMSSRRGMQSSPATHGSQHEQRATRPHDLDPDRVQLPGENMNYFRHLGMLPPNNVSETVFSTKDVASDADEWVYLNVICNMAQLHMFNVTPSFIRKAVAEKSTKFQISHDGQKIRWRGGTEGTRFSSDSSGDNKANGSTDEDACPGRSTQRKKVKTQHPMDEIVAPTGTGSSNGRNNLRFTPQVHNSSCNSFHYKPMFVHQSSSAEQTSDEGMSLGSLGQGVDTNGNPNSYWDSSGAGLASMLNRCRVNGSIMYYKDAPFCTDLSRDPPVDVSASTSQEPFPQLSPLPRPGTKRTISGSSLPTRPLFVLHEGPTAASGSGGGTRYGSSCTSLPLQDLMQLDEEEEGEEYVGNVSDSDDDEIFSWGDGPAQPQRPRIAKFEASGLGGVVPEDHFLVNVITRRTKFTDGRQRDTSAHRLASRKHKGGDTTETILLRIAELTTASPAPPSRTPSRNGNLVETKYVRDQTKKLELSPLPPPATFIPPFSSDDEDEDDMDVDFSDQDEASELVKLADANHKEEILSRLANPHLSDNTSDEDDLSSGDEEDEVDPEAEDSYDASNSSGALIPHAPASATVERAASSVATAGGGMESGPSGYDSSEDDDIDEDMDLN</sequence>
<comment type="caution">
    <text evidence="3">The sequence shown here is derived from an EMBL/GenBank/DDBJ whole genome shotgun (WGS) entry which is preliminary data.</text>
</comment>
<protein>
    <submittedName>
        <fullName evidence="3">Frequency clock protein</fullName>
    </submittedName>
</protein>
<feature type="region of interest" description="Disordered" evidence="2">
    <location>
        <begin position="723"/>
        <end position="749"/>
    </location>
</feature>
<feature type="compositionally biased region" description="Polar residues" evidence="2">
    <location>
        <begin position="149"/>
        <end position="164"/>
    </location>
</feature>
<dbReference type="EMBL" id="JAKWBI020000575">
    <property type="protein sequence ID" value="KAJ2893710.1"/>
    <property type="molecule type" value="Genomic_DNA"/>
</dbReference>
<evidence type="ECO:0000313" key="4">
    <source>
        <dbReference type="Proteomes" id="UP001201980"/>
    </source>
</evidence>
<feature type="compositionally biased region" description="Polar residues" evidence="2">
    <location>
        <begin position="55"/>
        <end position="71"/>
    </location>
</feature>
<dbReference type="GO" id="GO:0007623">
    <property type="term" value="P:circadian rhythm"/>
    <property type="evidence" value="ECO:0007669"/>
    <property type="project" value="InterPro"/>
</dbReference>
<gene>
    <name evidence="3" type="ORF">MKZ38_008315</name>
</gene>
<dbReference type="Pfam" id="PF09421">
    <property type="entry name" value="FRQ"/>
    <property type="match status" value="1"/>
</dbReference>
<feature type="region of interest" description="Disordered" evidence="2">
    <location>
        <begin position="244"/>
        <end position="279"/>
    </location>
</feature>
<evidence type="ECO:0000313" key="3">
    <source>
        <dbReference type="EMBL" id="KAJ2893710.1"/>
    </source>
</evidence>
<feature type="compositionally biased region" description="Acidic residues" evidence="2">
    <location>
        <begin position="986"/>
        <end position="1009"/>
    </location>
</feature>
<dbReference type="AlphaFoldDB" id="A0AAD5RI20"/>
<feature type="compositionally biased region" description="Low complexity" evidence="2">
    <location>
        <begin position="262"/>
        <end position="276"/>
    </location>
</feature>
<feature type="compositionally biased region" description="Polar residues" evidence="2">
    <location>
        <begin position="417"/>
        <end position="428"/>
    </location>
</feature>
<dbReference type="GO" id="GO:0005634">
    <property type="term" value="C:nucleus"/>
    <property type="evidence" value="ECO:0007669"/>
    <property type="project" value="InterPro"/>
</dbReference>